<evidence type="ECO:0000259" key="1">
    <source>
        <dbReference type="PROSITE" id="PS50060"/>
    </source>
</evidence>
<feature type="non-terminal residue" evidence="2">
    <location>
        <position position="174"/>
    </location>
</feature>
<feature type="domain" description="MAM" evidence="1">
    <location>
        <begin position="109"/>
        <end position="174"/>
    </location>
</feature>
<dbReference type="GO" id="GO:0016020">
    <property type="term" value="C:membrane"/>
    <property type="evidence" value="ECO:0007669"/>
    <property type="project" value="InterPro"/>
</dbReference>
<reference evidence="2" key="1">
    <citation type="submission" date="2016-09" db="EMBL/GenBank/DDBJ databases">
        <authorList>
            <person name="Capua I."/>
            <person name="De Benedictis P."/>
            <person name="Joannis T."/>
            <person name="Lombin L.H."/>
            <person name="Cattoli G."/>
        </authorList>
    </citation>
    <scope>NUCLEOTIDE SEQUENCE</scope>
</reference>
<evidence type="ECO:0000313" key="2">
    <source>
        <dbReference type="EMBL" id="JAU00881.1"/>
    </source>
</evidence>
<proteinExistence type="evidence at transcript level"/>
<feature type="domain" description="MAM" evidence="1">
    <location>
        <begin position="1"/>
        <end position="102"/>
    </location>
</feature>
<feature type="non-terminal residue" evidence="2">
    <location>
        <position position="1"/>
    </location>
</feature>
<sequence>LSSPMLAGRKDVQCLQFHYYLSRLVQVPDGVPVISAAVKGPQYYLAWARNARELLRGEWTPVELAFKLEKDFKIEFRCNLMYKEYNSPYCAIDAIRLGDCKGNRIHQDGLCNFEDGWCSWKNNEEWSNRPAWQLGGGTMKTTLLRPPHDHTFGNVTPAGSYLFFNNYQRRAGDQ</sequence>
<organism evidence="2">
    <name type="scientific">Amblyomma sculptum</name>
    <name type="common">Tick</name>
    <dbReference type="NCBI Taxonomy" id="1581419"/>
    <lineage>
        <taxon>Eukaryota</taxon>
        <taxon>Metazoa</taxon>
        <taxon>Ecdysozoa</taxon>
        <taxon>Arthropoda</taxon>
        <taxon>Chelicerata</taxon>
        <taxon>Arachnida</taxon>
        <taxon>Acari</taxon>
        <taxon>Parasitiformes</taxon>
        <taxon>Ixodida</taxon>
        <taxon>Ixodoidea</taxon>
        <taxon>Ixodidae</taxon>
        <taxon>Amblyomminae</taxon>
        <taxon>Amblyomma</taxon>
    </lineage>
</organism>
<dbReference type="AlphaFoldDB" id="A0A1E1XNG7"/>
<name>A0A1E1XNG7_AMBSC</name>
<dbReference type="InterPro" id="IPR000998">
    <property type="entry name" value="MAM_dom"/>
</dbReference>
<dbReference type="PROSITE" id="PS50060">
    <property type="entry name" value="MAM_2"/>
    <property type="match status" value="2"/>
</dbReference>
<dbReference type="Gene3D" id="2.60.120.200">
    <property type="match status" value="1"/>
</dbReference>
<accession>A0A1E1XNG7</accession>
<dbReference type="EMBL" id="GFAA01002554">
    <property type="protein sequence ID" value="JAU00881.1"/>
    <property type="molecule type" value="mRNA"/>
</dbReference>
<dbReference type="InterPro" id="IPR013320">
    <property type="entry name" value="ConA-like_dom_sf"/>
</dbReference>
<dbReference type="SUPFAM" id="SSF49899">
    <property type="entry name" value="Concanavalin A-like lectins/glucanases"/>
    <property type="match status" value="1"/>
</dbReference>
<dbReference type="Pfam" id="PF00629">
    <property type="entry name" value="MAM"/>
    <property type="match status" value="1"/>
</dbReference>
<reference evidence="2" key="2">
    <citation type="journal article" date="2017" name="Front. Cell. Infect. Microbiol.">
        <title>Analysis of the Salivary Gland Transcriptome of Unfed and Partially Fed Amblyomma sculptum Ticks and Descriptive Proteome of the Saliva.</title>
        <authorList>
            <person name="Esteves E."/>
            <person name="Maruyama S.R."/>
            <person name="Kawahara R."/>
            <person name="Fujita A."/>
            <person name="Martins L.A."/>
            <person name="Righi A.A."/>
            <person name="Costa F.B."/>
            <person name="Palmisano G."/>
            <person name="Labruna M.B."/>
            <person name="Sa-Nunes A."/>
            <person name="Ribeiro J.M.C."/>
            <person name="Fogaca A.C."/>
        </authorList>
    </citation>
    <scope>NUCLEOTIDE SEQUENCE</scope>
</reference>
<protein>
    <submittedName>
        <fullName evidence="2">Putative thyroid hormone-induced protein b</fullName>
    </submittedName>
</protein>